<dbReference type="InterPro" id="IPR005863">
    <property type="entry name" value="UDP-N-AcMur_synth"/>
</dbReference>
<dbReference type="SUPFAM" id="SSF63418">
    <property type="entry name" value="MurE/MurF N-terminal domain"/>
    <property type="match status" value="1"/>
</dbReference>
<evidence type="ECO:0000259" key="12">
    <source>
        <dbReference type="Pfam" id="PF01225"/>
    </source>
</evidence>
<dbReference type="RefSeq" id="WP_101259498.1">
    <property type="nucleotide sequence ID" value="NZ_MVDD01000001.1"/>
</dbReference>
<keyword evidence="3 10" id="KW-0132">Cell division</keyword>
<evidence type="ECO:0000256" key="9">
    <source>
        <dbReference type="ARBA" id="ARBA00023316"/>
    </source>
</evidence>
<dbReference type="GO" id="GO:0009252">
    <property type="term" value="P:peptidoglycan biosynthetic process"/>
    <property type="evidence" value="ECO:0007669"/>
    <property type="project" value="UniProtKB-UniRule"/>
</dbReference>
<comment type="similarity">
    <text evidence="10">Belongs to the MurCDEF family. MurF subfamily.</text>
</comment>
<evidence type="ECO:0000256" key="8">
    <source>
        <dbReference type="ARBA" id="ARBA00023306"/>
    </source>
</evidence>
<evidence type="ECO:0000256" key="7">
    <source>
        <dbReference type="ARBA" id="ARBA00022984"/>
    </source>
</evidence>
<evidence type="ECO:0000256" key="6">
    <source>
        <dbReference type="ARBA" id="ARBA00022960"/>
    </source>
</evidence>
<protein>
    <recommendedName>
        <fullName evidence="10 11">UDP-N-acetylmuramoyl-tripeptide--D-alanyl-D-alanine ligase</fullName>
        <ecNumber evidence="10 11">6.3.2.10</ecNumber>
    </recommendedName>
    <alternativeName>
        <fullName evidence="10">D-alanyl-D-alanine-adding enzyme</fullName>
    </alternativeName>
</protein>
<evidence type="ECO:0000256" key="10">
    <source>
        <dbReference type="HAMAP-Rule" id="MF_02019"/>
    </source>
</evidence>
<dbReference type="InterPro" id="IPR004101">
    <property type="entry name" value="Mur_ligase_C"/>
</dbReference>
<dbReference type="PANTHER" id="PTHR43024">
    <property type="entry name" value="UDP-N-ACETYLMURAMOYL-TRIPEPTIDE--D-ALANYL-D-ALANINE LIGASE"/>
    <property type="match status" value="1"/>
</dbReference>
<dbReference type="InterPro" id="IPR000713">
    <property type="entry name" value="Mur_ligase_N"/>
</dbReference>
<dbReference type="GO" id="GO:0005737">
    <property type="term" value="C:cytoplasm"/>
    <property type="evidence" value="ECO:0007669"/>
    <property type="project" value="UniProtKB-SubCell"/>
</dbReference>
<dbReference type="SUPFAM" id="SSF53244">
    <property type="entry name" value="MurD-like peptide ligases, peptide-binding domain"/>
    <property type="match status" value="1"/>
</dbReference>
<keyword evidence="9 10" id="KW-0961">Cell wall biogenesis/degradation</keyword>
<evidence type="ECO:0000313" key="16">
    <source>
        <dbReference type="Proteomes" id="UP000233535"/>
    </source>
</evidence>
<dbReference type="HAMAP" id="MF_02019">
    <property type="entry name" value="MurF"/>
    <property type="match status" value="1"/>
</dbReference>
<gene>
    <name evidence="10" type="primary">murF</name>
    <name evidence="15" type="ORF">BZG02_00750</name>
</gene>
<dbReference type="InterPro" id="IPR036615">
    <property type="entry name" value="Mur_ligase_C_dom_sf"/>
</dbReference>
<dbReference type="InterPro" id="IPR036565">
    <property type="entry name" value="Mur-like_cat_sf"/>
</dbReference>
<dbReference type="SUPFAM" id="SSF53623">
    <property type="entry name" value="MurD-like peptide ligases, catalytic domain"/>
    <property type="match status" value="1"/>
</dbReference>
<keyword evidence="2 10" id="KW-0436">Ligase</keyword>
<dbReference type="GO" id="GO:0071555">
    <property type="term" value="P:cell wall organization"/>
    <property type="evidence" value="ECO:0007669"/>
    <property type="project" value="UniProtKB-KW"/>
</dbReference>
<feature type="domain" description="Mur ligase central" evidence="14">
    <location>
        <begin position="95"/>
        <end position="278"/>
    </location>
</feature>
<organism evidence="15 16">
    <name type="scientific">Labilibaculum filiforme</name>
    <dbReference type="NCBI Taxonomy" id="1940526"/>
    <lineage>
        <taxon>Bacteria</taxon>
        <taxon>Pseudomonadati</taxon>
        <taxon>Bacteroidota</taxon>
        <taxon>Bacteroidia</taxon>
        <taxon>Marinilabiliales</taxon>
        <taxon>Marinifilaceae</taxon>
        <taxon>Labilibaculum</taxon>
    </lineage>
</organism>
<evidence type="ECO:0000259" key="14">
    <source>
        <dbReference type="Pfam" id="PF08245"/>
    </source>
</evidence>
<evidence type="ECO:0000259" key="13">
    <source>
        <dbReference type="Pfam" id="PF02875"/>
    </source>
</evidence>
<evidence type="ECO:0000256" key="5">
    <source>
        <dbReference type="ARBA" id="ARBA00022840"/>
    </source>
</evidence>
<evidence type="ECO:0000256" key="11">
    <source>
        <dbReference type="RuleBase" id="RU004136"/>
    </source>
</evidence>
<dbReference type="NCBIfam" id="TIGR01143">
    <property type="entry name" value="murF"/>
    <property type="match status" value="1"/>
</dbReference>
<dbReference type="OrthoDB" id="9801978at2"/>
<feature type="domain" description="Mur ligase C-terminal" evidence="13">
    <location>
        <begin position="302"/>
        <end position="417"/>
    </location>
</feature>
<dbReference type="EMBL" id="MVDD01000001">
    <property type="protein sequence ID" value="PKQ65565.1"/>
    <property type="molecule type" value="Genomic_DNA"/>
</dbReference>
<dbReference type="GO" id="GO:0047480">
    <property type="term" value="F:UDP-N-acetylmuramoyl-tripeptide-D-alanyl-D-alanine ligase activity"/>
    <property type="evidence" value="ECO:0007669"/>
    <property type="project" value="UniProtKB-UniRule"/>
</dbReference>
<dbReference type="Proteomes" id="UP000233535">
    <property type="component" value="Unassembled WGS sequence"/>
</dbReference>
<keyword evidence="1 10" id="KW-0963">Cytoplasm</keyword>
<dbReference type="EC" id="6.3.2.10" evidence="10 11"/>
<comment type="pathway">
    <text evidence="10 11">Cell wall biogenesis; peptidoglycan biosynthesis.</text>
</comment>
<dbReference type="UniPathway" id="UPA00219"/>
<dbReference type="GO" id="GO:0005524">
    <property type="term" value="F:ATP binding"/>
    <property type="evidence" value="ECO:0007669"/>
    <property type="project" value="UniProtKB-UniRule"/>
</dbReference>
<keyword evidence="16" id="KW-1185">Reference proteome</keyword>
<name>A0A2N3I5I6_9BACT</name>
<sequence>MQLSNIYLHFKEHPIIVTDTRKVVSNSIFFALKGENFNGNKFAKAAIEKGCEYAIVDEKEYAVDSRFILVADVLTTLQHLAREHRRQLNIPILAITGTNGKTTTKELVHEVLSRKFKTVATIGNFNNHIGVPLTLLSMNEETEFGIVEMGANHPGEIRQLCEIAEPNYGMITNVGKAHLEGFGSFEGVINTKKELYDFLLTNGGKVFVHSDNHYLTEMMSGQDFISYGNSEDAFSKAKFLQAEPYLVLEIRSVVGKLYIKTKLVGAYNFENALAAVTVGRYFKIDEIEIKEALEQYVPSNNRSQLKQTEKNILFLDAYNANPTSMRAAIENFAGMSRKNKVLILGDMLELGADAQKEHLDLLNLIKERELKSVFLVGDIFSEVNVEEKFKTFKSASDLVVELDKTELRDQYILIKGSRGIRLEQIIEKL</sequence>
<dbReference type="Pfam" id="PF01225">
    <property type="entry name" value="Mur_ligase"/>
    <property type="match status" value="1"/>
</dbReference>
<dbReference type="Pfam" id="PF02875">
    <property type="entry name" value="Mur_ligase_C"/>
    <property type="match status" value="1"/>
</dbReference>
<evidence type="ECO:0000256" key="3">
    <source>
        <dbReference type="ARBA" id="ARBA00022618"/>
    </source>
</evidence>
<keyword evidence="7 10" id="KW-0573">Peptidoglycan synthesis</keyword>
<dbReference type="AlphaFoldDB" id="A0A2N3I5I6"/>
<evidence type="ECO:0000256" key="4">
    <source>
        <dbReference type="ARBA" id="ARBA00022741"/>
    </source>
</evidence>
<dbReference type="PANTHER" id="PTHR43024:SF1">
    <property type="entry name" value="UDP-N-ACETYLMURAMOYL-TRIPEPTIDE--D-ALANYL-D-ALANINE LIGASE"/>
    <property type="match status" value="1"/>
</dbReference>
<keyword evidence="8 10" id="KW-0131">Cell cycle</keyword>
<dbReference type="Pfam" id="PF08245">
    <property type="entry name" value="Mur_ligase_M"/>
    <property type="match status" value="1"/>
</dbReference>
<accession>A0A2N3I5I6</accession>
<comment type="function">
    <text evidence="10 11">Involved in cell wall formation. Catalyzes the final step in the synthesis of UDP-N-acetylmuramoyl-pentapeptide, the precursor of murein.</text>
</comment>
<comment type="subcellular location">
    <subcellularLocation>
        <location evidence="10 11">Cytoplasm</location>
    </subcellularLocation>
</comment>
<evidence type="ECO:0000313" key="15">
    <source>
        <dbReference type="EMBL" id="PKQ65565.1"/>
    </source>
</evidence>
<dbReference type="Gene3D" id="3.90.190.20">
    <property type="entry name" value="Mur ligase, C-terminal domain"/>
    <property type="match status" value="1"/>
</dbReference>
<feature type="domain" description="Mur ligase N-terminal catalytic" evidence="12">
    <location>
        <begin position="16"/>
        <end position="84"/>
    </location>
</feature>
<proteinExistence type="inferred from homology"/>
<keyword evidence="4 10" id="KW-0547">Nucleotide-binding</keyword>
<keyword evidence="6 10" id="KW-0133">Cell shape</keyword>
<reference evidence="15 16" key="1">
    <citation type="journal article" date="2017" name="Front. Microbiol.">
        <title>Labilibaculum manganireducens gen. nov., sp. nov. and Labilibaculum filiforme sp. nov., Novel Bacteroidetes Isolated from Subsurface Sediments of the Baltic Sea.</title>
        <authorList>
            <person name="Vandieken V."/>
            <person name="Marshall I.P."/>
            <person name="Niemann H."/>
            <person name="Engelen B."/>
            <person name="Cypionka H."/>
        </authorList>
    </citation>
    <scope>NUCLEOTIDE SEQUENCE [LARGE SCALE GENOMIC DNA]</scope>
    <source>
        <strain evidence="15 16">59.16B</strain>
    </source>
</reference>
<feature type="binding site" evidence="10">
    <location>
        <begin position="97"/>
        <end position="103"/>
    </location>
    <ligand>
        <name>ATP</name>
        <dbReference type="ChEBI" id="CHEBI:30616"/>
    </ligand>
</feature>
<dbReference type="InterPro" id="IPR035911">
    <property type="entry name" value="MurE/MurF_N"/>
</dbReference>
<dbReference type="Gene3D" id="3.40.1390.10">
    <property type="entry name" value="MurE/MurF, N-terminal domain"/>
    <property type="match status" value="1"/>
</dbReference>
<dbReference type="GO" id="GO:0008766">
    <property type="term" value="F:UDP-N-acetylmuramoylalanyl-D-glutamyl-2,6-diaminopimelate-D-alanyl-D-alanine ligase activity"/>
    <property type="evidence" value="ECO:0007669"/>
    <property type="project" value="RHEA"/>
</dbReference>
<comment type="catalytic activity">
    <reaction evidence="10 11">
        <text>D-alanyl-D-alanine + UDP-N-acetyl-alpha-D-muramoyl-L-alanyl-gamma-D-glutamyl-meso-2,6-diaminopimelate + ATP = UDP-N-acetyl-alpha-D-muramoyl-L-alanyl-gamma-D-glutamyl-meso-2,6-diaminopimeloyl-D-alanyl-D-alanine + ADP + phosphate + H(+)</text>
        <dbReference type="Rhea" id="RHEA:28374"/>
        <dbReference type="ChEBI" id="CHEBI:15378"/>
        <dbReference type="ChEBI" id="CHEBI:30616"/>
        <dbReference type="ChEBI" id="CHEBI:43474"/>
        <dbReference type="ChEBI" id="CHEBI:57822"/>
        <dbReference type="ChEBI" id="CHEBI:61386"/>
        <dbReference type="ChEBI" id="CHEBI:83905"/>
        <dbReference type="ChEBI" id="CHEBI:456216"/>
        <dbReference type="EC" id="6.3.2.10"/>
    </reaction>
</comment>
<dbReference type="Gene3D" id="3.40.1190.10">
    <property type="entry name" value="Mur-like, catalytic domain"/>
    <property type="match status" value="1"/>
</dbReference>
<evidence type="ECO:0000256" key="2">
    <source>
        <dbReference type="ARBA" id="ARBA00022598"/>
    </source>
</evidence>
<dbReference type="GO" id="GO:0008360">
    <property type="term" value="P:regulation of cell shape"/>
    <property type="evidence" value="ECO:0007669"/>
    <property type="project" value="UniProtKB-KW"/>
</dbReference>
<keyword evidence="5 10" id="KW-0067">ATP-binding</keyword>
<dbReference type="InterPro" id="IPR013221">
    <property type="entry name" value="Mur_ligase_cen"/>
</dbReference>
<dbReference type="GO" id="GO:0051301">
    <property type="term" value="P:cell division"/>
    <property type="evidence" value="ECO:0007669"/>
    <property type="project" value="UniProtKB-KW"/>
</dbReference>
<comment type="caution">
    <text evidence="15">The sequence shown here is derived from an EMBL/GenBank/DDBJ whole genome shotgun (WGS) entry which is preliminary data.</text>
</comment>
<dbReference type="InterPro" id="IPR051046">
    <property type="entry name" value="MurCDEF_CellWall_CoF430Synth"/>
</dbReference>
<evidence type="ECO:0000256" key="1">
    <source>
        <dbReference type="ARBA" id="ARBA00022490"/>
    </source>
</evidence>